<protein>
    <submittedName>
        <fullName evidence="2">Uncharacterized protein</fullName>
    </submittedName>
</protein>
<reference evidence="2 3" key="1">
    <citation type="journal article" date="2013" name="BMC Genomics">
        <title>Comparative genomics of parasitic silkworm microsporidia reveal an association between genome expansion and host adaptation.</title>
        <authorList>
            <person name="Pan G."/>
            <person name="Xu J."/>
            <person name="Li T."/>
            <person name="Xia Q."/>
            <person name="Liu S.L."/>
            <person name="Zhang G."/>
            <person name="Li S."/>
            <person name="Li C."/>
            <person name="Liu H."/>
            <person name="Yang L."/>
            <person name="Liu T."/>
            <person name="Zhang X."/>
            <person name="Wu Z."/>
            <person name="Fan W."/>
            <person name="Dang X."/>
            <person name="Xiang H."/>
            <person name="Tao M."/>
            <person name="Li Y."/>
            <person name="Hu J."/>
            <person name="Li Z."/>
            <person name="Lin L."/>
            <person name="Luo J."/>
            <person name="Geng L."/>
            <person name="Wang L."/>
            <person name="Long M."/>
            <person name="Wan Y."/>
            <person name="He N."/>
            <person name="Zhang Z."/>
            <person name="Lu C."/>
            <person name="Keeling P.J."/>
            <person name="Wang J."/>
            <person name="Xiang Z."/>
            <person name="Zhou Z."/>
        </authorList>
    </citation>
    <scope>NUCLEOTIDE SEQUENCE [LARGE SCALE GENOMIC DNA]</scope>
    <source>
        <strain evidence="3">CQ1 / CVCC 102059</strain>
    </source>
</reference>
<dbReference type="EMBL" id="KB909329">
    <property type="protein sequence ID" value="EOB12509.1"/>
    <property type="molecule type" value="Genomic_DNA"/>
</dbReference>
<gene>
    <name evidence="2" type="ORF">NBO_421g0005</name>
</gene>
<dbReference type="AlphaFoldDB" id="R0M3B8"/>
<name>R0M3B8_NOSB1</name>
<evidence type="ECO:0000313" key="2">
    <source>
        <dbReference type="EMBL" id="EOB12509.1"/>
    </source>
</evidence>
<feature type="transmembrane region" description="Helical" evidence="1">
    <location>
        <begin position="68"/>
        <end position="93"/>
    </location>
</feature>
<dbReference type="VEuPathDB" id="MicrosporidiaDB:NBO_421g0005"/>
<evidence type="ECO:0000313" key="3">
    <source>
        <dbReference type="Proteomes" id="UP000016927"/>
    </source>
</evidence>
<keyword evidence="3" id="KW-1185">Reference proteome</keyword>
<evidence type="ECO:0000256" key="1">
    <source>
        <dbReference type="SAM" id="Phobius"/>
    </source>
</evidence>
<organism evidence="2 3">
    <name type="scientific">Nosema bombycis (strain CQ1 / CVCC 102059)</name>
    <name type="common">Microsporidian parasite</name>
    <name type="synonym">Pebrine of silkworm</name>
    <dbReference type="NCBI Taxonomy" id="578461"/>
    <lineage>
        <taxon>Eukaryota</taxon>
        <taxon>Fungi</taxon>
        <taxon>Fungi incertae sedis</taxon>
        <taxon>Microsporidia</taxon>
        <taxon>Nosematidae</taxon>
        <taxon>Nosema</taxon>
    </lineage>
</organism>
<accession>R0M3B8</accession>
<proteinExistence type="predicted"/>
<keyword evidence="1" id="KW-0812">Transmembrane</keyword>
<sequence length="138" mass="16785">MMVYEYFPSFHHSVDLMPVTWTDFYQCLIKEIIKKSEWFTIIRKIFTKHEEEKDLMPYFTDAYFFIDMISYLNILGFRPIVSKIILLMINIFVKIKILRCKVYVDLREIPILSGLDVLLFLTEKKICIEYEIDSYLKW</sequence>
<dbReference type="Proteomes" id="UP000016927">
    <property type="component" value="Unassembled WGS sequence"/>
</dbReference>
<keyword evidence="1" id="KW-0472">Membrane</keyword>
<dbReference type="HOGENOM" id="CLU_1855835_0_0_1"/>
<keyword evidence="1" id="KW-1133">Transmembrane helix</keyword>